<dbReference type="KEGG" id="ehn:H9Q80_11435"/>
<keyword evidence="2 7" id="KW-0813">Transport</keyword>
<organism evidence="9 10">
    <name type="scientific">[Eubacterium] hominis</name>
    <dbReference type="NCBI Taxonomy" id="2764325"/>
    <lineage>
        <taxon>Bacteria</taxon>
        <taxon>Bacillati</taxon>
        <taxon>Bacillota</taxon>
        <taxon>Erysipelotrichia</taxon>
        <taxon>Erysipelotrichales</taxon>
        <taxon>Erysipelotrichaceae</taxon>
        <taxon>Amedibacillus</taxon>
    </lineage>
</organism>
<feature type="transmembrane region" description="Helical" evidence="7">
    <location>
        <begin position="107"/>
        <end position="129"/>
    </location>
</feature>
<keyword evidence="4 7" id="KW-0812">Transmembrane</keyword>
<evidence type="ECO:0000256" key="1">
    <source>
        <dbReference type="ARBA" id="ARBA00004651"/>
    </source>
</evidence>
<feature type="transmembrane region" description="Helical" evidence="7">
    <location>
        <begin position="157"/>
        <end position="176"/>
    </location>
</feature>
<dbReference type="AlphaFoldDB" id="A0A7G9GJB0"/>
<evidence type="ECO:0000256" key="6">
    <source>
        <dbReference type="ARBA" id="ARBA00023136"/>
    </source>
</evidence>
<keyword evidence="6 7" id="KW-0472">Membrane</keyword>
<reference evidence="9 10" key="1">
    <citation type="submission" date="2020-08" db="EMBL/GenBank/DDBJ databases">
        <authorList>
            <person name="Liu C."/>
            <person name="Sun Q."/>
        </authorList>
    </citation>
    <scope>NUCLEOTIDE SEQUENCE [LARGE SCALE GENOMIC DNA]</scope>
    <source>
        <strain evidence="9 10">NSJ-61</strain>
    </source>
</reference>
<dbReference type="Proteomes" id="UP000515856">
    <property type="component" value="Chromosome"/>
</dbReference>
<gene>
    <name evidence="9" type="ORF">H9Q80_11435</name>
</gene>
<dbReference type="InterPro" id="IPR000515">
    <property type="entry name" value="MetI-like"/>
</dbReference>
<name>A0A7G9GJB0_9FIRM</name>
<feature type="transmembrane region" description="Helical" evidence="7">
    <location>
        <begin position="219"/>
        <end position="237"/>
    </location>
</feature>
<dbReference type="PROSITE" id="PS50928">
    <property type="entry name" value="ABC_TM1"/>
    <property type="match status" value="1"/>
</dbReference>
<keyword evidence="10" id="KW-1185">Reference proteome</keyword>
<evidence type="ECO:0000256" key="3">
    <source>
        <dbReference type="ARBA" id="ARBA00022475"/>
    </source>
</evidence>
<protein>
    <submittedName>
        <fullName evidence="9">Sugar ABC transporter permease</fullName>
    </submittedName>
</protein>
<evidence type="ECO:0000256" key="5">
    <source>
        <dbReference type="ARBA" id="ARBA00022989"/>
    </source>
</evidence>
<sequence length="293" mass="32936">MTKKKAQKRFVFACLAPAIILVCLFMVYPTLQVFRISMFEKPKFVSPETFVGLGNFKELMSDMTFVESLQNTILIIVIVTLFTVILAILFATLLTRENFKGKNIFRVIFYIPNILNIVVIAGIFSAIYAPSNGLLNSLLVTLHLDGLTQQWMGNPDIVLYSIIAALVWQAIGYYMVMYMASMTSIPENLYEAASLEGASKLKQFFMITLPLIWDNIRTTLTFFVISTINLSFMYVQINTDGALGTEVALNYMYKQAFGGNFGYGMAIGVCVFIFSFGLAGILNKITNREVLEY</sequence>
<dbReference type="Pfam" id="PF00528">
    <property type="entry name" value="BPD_transp_1"/>
    <property type="match status" value="1"/>
</dbReference>
<dbReference type="InterPro" id="IPR051393">
    <property type="entry name" value="ABC_transporter_permease"/>
</dbReference>
<feature type="transmembrane region" description="Helical" evidence="7">
    <location>
        <begin position="73"/>
        <end position="95"/>
    </location>
</feature>
<evidence type="ECO:0000256" key="4">
    <source>
        <dbReference type="ARBA" id="ARBA00022692"/>
    </source>
</evidence>
<accession>A0A7G9GJB0</accession>
<dbReference type="CDD" id="cd06261">
    <property type="entry name" value="TM_PBP2"/>
    <property type="match status" value="1"/>
</dbReference>
<keyword evidence="3" id="KW-1003">Cell membrane</keyword>
<evidence type="ECO:0000313" key="10">
    <source>
        <dbReference type="Proteomes" id="UP000515856"/>
    </source>
</evidence>
<dbReference type="GO" id="GO:0005886">
    <property type="term" value="C:plasma membrane"/>
    <property type="evidence" value="ECO:0007669"/>
    <property type="project" value="UniProtKB-SubCell"/>
</dbReference>
<feature type="domain" description="ABC transmembrane type-1" evidence="8">
    <location>
        <begin position="69"/>
        <end position="282"/>
    </location>
</feature>
<dbReference type="SUPFAM" id="SSF161098">
    <property type="entry name" value="MetI-like"/>
    <property type="match status" value="1"/>
</dbReference>
<proteinExistence type="inferred from homology"/>
<dbReference type="RefSeq" id="WP_117453357.1">
    <property type="nucleotide sequence ID" value="NZ_CP060636.1"/>
</dbReference>
<comment type="subcellular location">
    <subcellularLocation>
        <location evidence="1 7">Cell membrane</location>
        <topology evidence="1 7">Multi-pass membrane protein</topology>
    </subcellularLocation>
</comment>
<evidence type="ECO:0000313" key="9">
    <source>
        <dbReference type="EMBL" id="QNM10892.1"/>
    </source>
</evidence>
<evidence type="ECO:0000256" key="2">
    <source>
        <dbReference type="ARBA" id="ARBA00022448"/>
    </source>
</evidence>
<dbReference type="EMBL" id="CP060636">
    <property type="protein sequence ID" value="QNM10892.1"/>
    <property type="molecule type" value="Genomic_DNA"/>
</dbReference>
<feature type="transmembrane region" description="Helical" evidence="7">
    <location>
        <begin position="261"/>
        <end position="282"/>
    </location>
</feature>
<feature type="transmembrane region" description="Helical" evidence="7">
    <location>
        <begin position="12"/>
        <end position="31"/>
    </location>
</feature>
<dbReference type="PANTHER" id="PTHR30193">
    <property type="entry name" value="ABC TRANSPORTER PERMEASE PROTEIN"/>
    <property type="match status" value="1"/>
</dbReference>
<dbReference type="InterPro" id="IPR035906">
    <property type="entry name" value="MetI-like_sf"/>
</dbReference>
<evidence type="ECO:0000256" key="7">
    <source>
        <dbReference type="RuleBase" id="RU363032"/>
    </source>
</evidence>
<comment type="similarity">
    <text evidence="7">Belongs to the binding-protein-dependent transport system permease family.</text>
</comment>
<dbReference type="GO" id="GO:0055085">
    <property type="term" value="P:transmembrane transport"/>
    <property type="evidence" value="ECO:0007669"/>
    <property type="project" value="InterPro"/>
</dbReference>
<keyword evidence="5 7" id="KW-1133">Transmembrane helix</keyword>
<evidence type="ECO:0000259" key="8">
    <source>
        <dbReference type="PROSITE" id="PS50928"/>
    </source>
</evidence>
<dbReference type="PANTHER" id="PTHR30193:SF37">
    <property type="entry name" value="INNER MEMBRANE ABC TRANSPORTER PERMEASE PROTEIN YCJO"/>
    <property type="match status" value="1"/>
</dbReference>
<dbReference type="Gene3D" id="1.10.3720.10">
    <property type="entry name" value="MetI-like"/>
    <property type="match status" value="1"/>
</dbReference>